<dbReference type="EMBL" id="BGPR01049045">
    <property type="protein sequence ID" value="GBO26034.1"/>
    <property type="molecule type" value="Genomic_DNA"/>
</dbReference>
<proteinExistence type="predicted"/>
<dbReference type="AlphaFoldDB" id="A0A4Y2VPF8"/>
<dbReference type="OrthoDB" id="6628920at2759"/>
<sequence length="110" mass="12835">MAAVQKKSEKCVYCGFQQKLISHNYSTSLQDHVQEKDLLRIILSDAGNAISEVVAFYTERGGKNEHFTWENVDRIQETFTRSPRKSMRQATVQLHMPHTTIWNVLRNHFL</sequence>
<accession>A0A4Y2VPF8</accession>
<name>A0A4Y2VPF8_ARAVE</name>
<comment type="caution">
    <text evidence="1">The sequence shown here is derived from an EMBL/GenBank/DDBJ whole genome shotgun (WGS) entry which is preliminary data.</text>
</comment>
<dbReference type="Proteomes" id="UP000499080">
    <property type="component" value="Unassembled WGS sequence"/>
</dbReference>
<keyword evidence="2" id="KW-1185">Reference proteome</keyword>
<evidence type="ECO:0000313" key="2">
    <source>
        <dbReference type="Proteomes" id="UP000499080"/>
    </source>
</evidence>
<protein>
    <submittedName>
        <fullName evidence="1">Uncharacterized protein</fullName>
    </submittedName>
</protein>
<gene>
    <name evidence="1" type="ORF">AVEN_96359_1</name>
</gene>
<reference evidence="1 2" key="1">
    <citation type="journal article" date="2019" name="Sci. Rep.">
        <title>Orb-weaving spider Araneus ventricosus genome elucidates the spidroin gene catalogue.</title>
        <authorList>
            <person name="Kono N."/>
            <person name="Nakamura H."/>
            <person name="Ohtoshi R."/>
            <person name="Moran D.A.P."/>
            <person name="Shinohara A."/>
            <person name="Yoshida Y."/>
            <person name="Fujiwara M."/>
            <person name="Mori M."/>
            <person name="Tomita M."/>
            <person name="Arakawa K."/>
        </authorList>
    </citation>
    <scope>NUCLEOTIDE SEQUENCE [LARGE SCALE GENOMIC DNA]</scope>
</reference>
<evidence type="ECO:0000313" key="1">
    <source>
        <dbReference type="EMBL" id="GBO26034.1"/>
    </source>
</evidence>
<organism evidence="1 2">
    <name type="scientific">Araneus ventricosus</name>
    <name type="common">Orbweaver spider</name>
    <name type="synonym">Epeira ventricosa</name>
    <dbReference type="NCBI Taxonomy" id="182803"/>
    <lineage>
        <taxon>Eukaryota</taxon>
        <taxon>Metazoa</taxon>
        <taxon>Ecdysozoa</taxon>
        <taxon>Arthropoda</taxon>
        <taxon>Chelicerata</taxon>
        <taxon>Arachnida</taxon>
        <taxon>Araneae</taxon>
        <taxon>Araneomorphae</taxon>
        <taxon>Entelegynae</taxon>
        <taxon>Araneoidea</taxon>
        <taxon>Araneidae</taxon>
        <taxon>Araneus</taxon>
    </lineage>
</organism>